<feature type="compositionally biased region" description="Low complexity" evidence="1">
    <location>
        <begin position="230"/>
        <end position="239"/>
    </location>
</feature>
<reference evidence="2" key="1">
    <citation type="journal article" date="2021" name="Sci. Rep.">
        <title>Diploid genomic architecture of Nitzschia inconspicua, an elite biomass production diatom.</title>
        <authorList>
            <person name="Oliver A."/>
            <person name="Podell S."/>
            <person name="Pinowska A."/>
            <person name="Traller J.C."/>
            <person name="Smith S.R."/>
            <person name="McClure R."/>
            <person name="Beliaev A."/>
            <person name="Bohutskyi P."/>
            <person name="Hill E.A."/>
            <person name="Rabines A."/>
            <person name="Zheng H."/>
            <person name="Allen L.Z."/>
            <person name="Kuo A."/>
            <person name="Grigoriev I.V."/>
            <person name="Allen A.E."/>
            <person name="Hazlebeck D."/>
            <person name="Allen E.E."/>
        </authorList>
    </citation>
    <scope>NUCLEOTIDE SEQUENCE</scope>
    <source>
        <strain evidence="2">Hildebrandi</strain>
    </source>
</reference>
<evidence type="ECO:0000313" key="3">
    <source>
        <dbReference type="Proteomes" id="UP000693970"/>
    </source>
</evidence>
<gene>
    <name evidence="2" type="ORF">IV203_037776</name>
</gene>
<dbReference type="OrthoDB" id="202178at2759"/>
<feature type="region of interest" description="Disordered" evidence="1">
    <location>
        <begin position="304"/>
        <end position="324"/>
    </location>
</feature>
<sequence>MSRINCKHIEQHHRCDLLLLSKIPSTSEEEQAFEAIQSLSNFHSGGWRGRANSFTVTPDIAAGVVQRKVSPEYNITVKLAMTDKQEFSLSETISWEDNNKLTFRTIPMQGTDFDVDAVDASYSLDTTTLSDFPFILSGTKKPCVFLIEHCIATGENRRSRCFALYGEDESLVRVVISNEERMQGNNRRTNGAGNMDNDFTAKDLLEMQNDVDRLVDKIVSRMNPGDDESPSTTLSSMPLSPSPAAPSTDFGDCNSEENSSALSRLSEIVESSEGSQDLALHDVSLLEISSGVWLGDAIIRDVPGVSSSPTEPGRGFASPQGVASDKDSWKSKVIRPFGSWAVGVQKIAWRFMWNFGEEIRQVVDVGKALGSPLEATFTKSLAGNVCVDESLSRRIPKEERMVYIDWSQHDSVGFLIGSCAVQVPRYLNFDPSAGPTSRALKRPFLTEFSVFQRSEGIISGANENNAASLAENQSDDDDAMALPELICSKISRLYNYEGKLKQGCSSFYTFQRFRLEDNE</sequence>
<evidence type="ECO:0000313" key="2">
    <source>
        <dbReference type="EMBL" id="KAG7364574.1"/>
    </source>
</evidence>
<accession>A0A9K3Q1A6</accession>
<dbReference type="Proteomes" id="UP000693970">
    <property type="component" value="Unassembled WGS sequence"/>
</dbReference>
<dbReference type="AlphaFoldDB" id="A0A9K3Q1A6"/>
<feature type="region of interest" description="Disordered" evidence="1">
    <location>
        <begin position="221"/>
        <end position="257"/>
    </location>
</feature>
<protein>
    <submittedName>
        <fullName evidence="2">Uncharacterized protein</fullName>
    </submittedName>
</protein>
<proteinExistence type="predicted"/>
<reference evidence="2" key="2">
    <citation type="submission" date="2021-04" db="EMBL/GenBank/DDBJ databases">
        <authorList>
            <person name="Podell S."/>
        </authorList>
    </citation>
    <scope>NUCLEOTIDE SEQUENCE</scope>
    <source>
        <strain evidence="2">Hildebrandi</strain>
    </source>
</reference>
<evidence type="ECO:0000256" key="1">
    <source>
        <dbReference type="SAM" id="MobiDB-lite"/>
    </source>
</evidence>
<dbReference type="EMBL" id="JAGRRH010000009">
    <property type="protein sequence ID" value="KAG7364574.1"/>
    <property type="molecule type" value="Genomic_DNA"/>
</dbReference>
<organism evidence="2 3">
    <name type="scientific">Nitzschia inconspicua</name>
    <dbReference type="NCBI Taxonomy" id="303405"/>
    <lineage>
        <taxon>Eukaryota</taxon>
        <taxon>Sar</taxon>
        <taxon>Stramenopiles</taxon>
        <taxon>Ochrophyta</taxon>
        <taxon>Bacillariophyta</taxon>
        <taxon>Bacillariophyceae</taxon>
        <taxon>Bacillariophycidae</taxon>
        <taxon>Bacillariales</taxon>
        <taxon>Bacillariaceae</taxon>
        <taxon>Nitzschia</taxon>
    </lineage>
</organism>
<comment type="caution">
    <text evidence="2">The sequence shown here is derived from an EMBL/GenBank/DDBJ whole genome shotgun (WGS) entry which is preliminary data.</text>
</comment>
<keyword evidence="3" id="KW-1185">Reference proteome</keyword>
<name>A0A9K3Q1A6_9STRA</name>